<dbReference type="InParanoid" id="D6WGN5"/>
<keyword evidence="2" id="KW-1185">Reference proteome</keyword>
<sequence length="222" mass="24681">MIKASMRHYSDDNTHYNNNYKDHCERKAPNQDKANSLQVTIKASYRGICDGIACPIKSNRRFVFNQRGMKNKMPTAEAQHGHRNVFETALFTCNPAILISSNRLQSRCIQMQMFGPGREVVNVREAAAVRFPRAPTIPIRFVFPLSDKRTQVLMSMRPIPGATGAIFTLSVRGSASHALATCPTLAHNTATRLPPKLLLKNVTNYSTLPNRLANRAADSCGP</sequence>
<reference evidence="1 2" key="2">
    <citation type="journal article" date="2010" name="Nucleic Acids Res.">
        <title>BeetleBase in 2010: revisions to provide comprehensive genomic information for Tribolium castaneum.</title>
        <authorList>
            <person name="Kim H.S."/>
            <person name="Murphy T."/>
            <person name="Xia J."/>
            <person name="Caragea D."/>
            <person name="Park Y."/>
            <person name="Beeman R.W."/>
            <person name="Lorenzen M.D."/>
            <person name="Butcher S."/>
            <person name="Manak J.R."/>
            <person name="Brown S.J."/>
        </authorList>
    </citation>
    <scope>GENOME REANNOTATION</scope>
    <source>
        <strain evidence="1 2">Georgia GA2</strain>
    </source>
</reference>
<evidence type="ECO:0000313" key="1">
    <source>
        <dbReference type="EMBL" id="EFA00154.1"/>
    </source>
</evidence>
<organism evidence="1 2">
    <name type="scientific">Tribolium castaneum</name>
    <name type="common">Red flour beetle</name>
    <dbReference type="NCBI Taxonomy" id="7070"/>
    <lineage>
        <taxon>Eukaryota</taxon>
        <taxon>Metazoa</taxon>
        <taxon>Ecdysozoa</taxon>
        <taxon>Arthropoda</taxon>
        <taxon>Hexapoda</taxon>
        <taxon>Insecta</taxon>
        <taxon>Pterygota</taxon>
        <taxon>Neoptera</taxon>
        <taxon>Endopterygota</taxon>
        <taxon>Coleoptera</taxon>
        <taxon>Polyphaga</taxon>
        <taxon>Cucujiformia</taxon>
        <taxon>Tenebrionidae</taxon>
        <taxon>Tenebrionidae incertae sedis</taxon>
        <taxon>Tribolium</taxon>
    </lineage>
</organism>
<dbReference type="Proteomes" id="UP000007266">
    <property type="component" value="Linkage group 3"/>
</dbReference>
<gene>
    <name evidence="1" type="primary">GLEAN_02975</name>
    <name evidence="1" type="ORF">TcasGA2_TC002975</name>
</gene>
<protein>
    <submittedName>
        <fullName evidence="1">Uncharacterized protein</fullName>
    </submittedName>
</protein>
<name>D6WGN5_TRICA</name>
<proteinExistence type="predicted"/>
<dbReference type="EMBL" id="KQ971321">
    <property type="protein sequence ID" value="EFA00154.1"/>
    <property type="molecule type" value="Genomic_DNA"/>
</dbReference>
<evidence type="ECO:0000313" key="2">
    <source>
        <dbReference type="Proteomes" id="UP000007266"/>
    </source>
</evidence>
<accession>D6WGN5</accession>
<dbReference type="HOGENOM" id="CLU_1246791_0_0_1"/>
<dbReference type="AlphaFoldDB" id="D6WGN5"/>
<reference evidence="1 2" key="1">
    <citation type="journal article" date="2008" name="Nature">
        <title>The genome of the model beetle and pest Tribolium castaneum.</title>
        <authorList>
            <consortium name="Tribolium Genome Sequencing Consortium"/>
            <person name="Richards S."/>
            <person name="Gibbs R.A."/>
            <person name="Weinstock G.M."/>
            <person name="Brown S.J."/>
            <person name="Denell R."/>
            <person name="Beeman R.W."/>
            <person name="Gibbs R."/>
            <person name="Beeman R.W."/>
            <person name="Brown S.J."/>
            <person name="Bucher G."/>
            <person name="Friedrich M."/>
            <person name="Grimmelikhuijzen C.J."/>
            <person name="Klingler M."/>
            <person name="Lorenzen M."/>
            <person name="Richards S."/>
            <person name="Roth S."/>
            <person name="Schroder R."/>
            <person name="Tautz D."/>
            <person name="Zdobnov E.M."/>
            <person name="Muzny D."/>
            <person name="Gibbs R.A."/>
            <person name="Weinstock G.M."/>
            <person name="Attaway T."/>
            <person name="Bell S."/>
            <person name="Buhay C.J."/>
            <person name="Chandrabose M.N."/>
            <person name="Chavez D."/>
            <person name="Clerk-Blankenburg K.P."/>
            <person name="Cree A."/>
            <person name="Dao M."/>
            <person name="Davis C."/>
            <person name="Chacko J."/>
            <person name="Dinh H."/>
            <person name="Dugan-Rocha S."/>
            <person name="Fowler G."/>
            <person name="Garner T.T."/>
            <person name="Garnes J."/>
            <person name="Gnirke A."/>
            <person name="Hawes A."/>
            <person name="Hernandez J."/>
            <person name="Hines S."/>
            <person name="Holder M."/>
            <person name="Hume J."/>
            <person name="Jhangiani S.N."/>
            <person name="Joshi V."/>
            <person name="Khan Z.M."/>
            <person name="Jackson L."/>
            <person name="Kovar C."/>
            <person name="Kowis A."/>
            <person name="Lee S."/>
            <person name="Lewis L.R."/>
            <person name="Margolis J."/>
            <person name="Morgan M."/>
            <person name="Nazareth L.V."/>
            <person name="Nguyen N."/>
            <person name="Okwuonu G."/>
            <person name="Parker D."/>
            <person name="Richards S."/>
            <person name="Ruiz S.J."/>
            <person name="Santibanez J."/>
            <person name="Savard J."/>
            <person name="Scherer S.E."/>
            <person name="Schneider B."/>
            <person name="Sodergren E."/>
            <person name="Tautz D."/>
            <person name="Vattahil S."/>
            <person name="Villasana D."/>
            <person name="White C.S."/>
            <person name="Wright R."/>
            <person name="Park Y."/>
            <person name="Beeman R.W."/>
            <person name="Lord J."/>
            <person name="Oppert B."/>
            <person name="Lorenzen M."/>
            <person name="Brown S."/>
            <person name="Wang L."/>
            <person name="Savard J."/>
            <person name="Tautz D."/>
            <person name="Richards S."/>
            <person name="Weinstock G."/>
            <person name="Gibbs R.A."/>
            <person name="Liu Y."/>
            <person name="Worley K."/>
            <person name="Weinstock G."/>
            <person name="Elsik C.G."/>
            <person name="Reese J.T."/>
            <person name="Elhaik E."/>
            <person name="Landan G."/>
            <person name="Graur D."/>
            <person name="Arensburger P."/>
            <person name="Atkinson P."/>
            <person name="Beeman R.W."/>
            <person name="Beidler J."/>
            <person name="Brown S.J."/>
            <person name="Demuth J.P."/>
            <person name="Drury D.W."/>
            <person name="Du Y.Z."/>
            <person name="Fujiwara H."/>
            <person name="Lorenzen M."/>
            <person name="Maselli V."/>
            <person name="Osanai M."/>
            <person name="Park Y."/>
            <person name="Robertson H.M."/>
            <person name="Tu Z."/>
            <person name="Wang J.J."/>
            <person name="Wang S."/>
            <person name="Richards S."/>
            <person name="Song H."/>
            <person name="Zhang L."/>
            <person name="Sodergren E."/>
            <person name="Werner D."/>
            <person name="Stanke M."/>
            <person name="Morgenstern B."/>
            <person name="Solovyev V."/>
            <person name="Kosarev P."/>
            <person name="Brown G."/>
            <person name="Chen H.C."/>
            <person name="Ermolaeva O."/>
            <person name="Hlavina W."/>
            <person name="Kapustin Y."/>
            <person name="Kiryutin B."/>
            <person name="Kitts P."/>
            <person name="Maglott D."/>
            <person name="Pruitt K."/>
            <person name="Sapojnikov V."/>
            <person name="Souvorov A."/>
            <person name="Mackey A.J."/>
            <person name="Waterhouse R.M."/>
            <person name="Wyder S."/>
            <person name="Zdobnov E.M."/>
            <person name="Zdobnov E.M."/>
            <person name="Wyder S."/>
            <person name="Kriventseva E.V."/>
            <person name="Kadowaki T."/>
            <person name="Bork P."/>
            <person name="Aranda M."/>
            <person name="Bao R."/>
            <person name="Beermann A."/>
            <person name="Berns N."/>
            <person name="Bolognesi R."/>
            <person name="Bonneton F."/>
            <person name="Bopp D."/>
            <person name="Brown S.J."/>
            <person name="Bucher G."/>
            <person name="Butts T."/>
            <person name="Chaumot A."/>
            <person name="Denell R.E."/>
            <person name="Ferrier D.E."/>
            <person name="Friedrich M."/>
            <person name="Gordon C.M."/>
            <person name="Jindra M."/>
            <person name="Klingler M."/>
            <person name="Lan Q."/>
            <person name="Lattorff H.M."/>
            <person name="Laudet V."/>
            <person name="von Levetsow C."/>
            <person name="Liu Z."/>
            <person name="Lutz R."/>
            <person name="Lynch J.A."/>
            <person name="da Fonseca R.N."/>
            <person name="Posnien N."/>
            <person name="Reuter R."/>
            <person name="Roth S."/>
            <person name="Savard J."/>
            <person name="Schinko J.B."/>
            <person name="Schmitt C."/>
            <person name="Schoppmeier M."/>
            <person name="Schroder R."/>
            <person name="Shippy T.D."/>
            <person name="Simonnet F."/>
            <person name="Marques-Souza H."/>
            <person name="Tautz D."/>
            <person name="Tomoyasu Y."/>
            <person name="Trauner J."/>
            <person name="Van der Zee M."/>
            <person name="Vervoort M."/>
            <person name="Wittkopp N."/>
            <person name="Wimmer E.A."/>
            <person name="Yang X."/>
            <person name="Jones A.K."/>
            <person name="Sattelle D.B."/>
            <person name="Ebert P.R."/>
            <person name="Nelson D."/>
            <person name="Scott J.G."/>
            <person name="Beeman R.W."/>
            <person name="Muthukrishnan S."/>
            <person name="Kramer K.J."/>
            <person name="Arakane Y."/>
            <person name="Beeman R.W."/>
            <person name="Zhu Q."/>
            <person name="Hogenkamp D."/>
            <person name="Dixit R."/>
            <person name="Oppert B."/>
            <person name="Jiang H."/>
            <person name="Zou Z."/>
            <person name="Marshall J."/>
            <person name="Elpidina E."/>
            <person name="Vinokurov K."/>
            <person name="Oppert C."/>
            <person name="Zou Z."/>
            <person name="Evans J."/>
            <person name="Lu Z."/>
            <person name="Zhao P."/>
            <person name="Sumathipala N."/>
            <person name="Altincicek B."/>
            <person name="Vilcinskas A."/>
            <person name="Williams M."/>
            <person name="Hultmark D."/>
            <person name="Hetru C."/>
            <person name="Jiang H."/>
            <person name="Grimmelikhuijzen C.J."/>
            <person name="Hauser F."/>
            <person name="Cazzamali G."/>
            <person name="Williamson M."/>
            <person name="Park Y."/>
            <person name="Li B."/>
            <person name="Tanaka Y."/>
            <person name="Predel R."/>
            <person name="Neupert S."/>
            <person name="Schachtner J."/>
            <person name="Verleyen P."/>
            <person name="Raible F."/>
            <person name="Bork P."/>
            <person name="Friedrich M."/>
            <person name="Walden K.K."/>
            <person name="Robertson H.M."/>
            <person name="Angeli S."/>
            <person name="Foret S."/>
            <person name="Bucher G."/>
            <person name="Schuetz S."/>
            <person name="Maleszka R."/>
            <person name="Wimmer E.A."/>
            <person name="Beeman R.W."/>
            <person name="Lorenzen M."/>
            <person name="Tomoyasu Y."/>
            <person name="Miller S.C."/>
            <person name="Grossmann D."/>
            <person name="Bucher G."/>
        </authorList>
    </citation>
    <scope>NUCLEOTIDE SEQUENCE [LARGE SCALE GENOMIC DNA]</scope>
    <source>
        <strain evidence="1 2">Georgia GA2</strain>
    </source>
</reference>